<accession>A0ABP5JWG3</accession>
<dbReference type="Pfam" id="PF03816">
    <property type="entry name" value="LytR_cpsA_psr"/>
    <property type="match status" value="1"/>
</dbReference>
<feature type="domain" description="Cell envelope-related transcriptional attenuator" evidence="4">
    <location>
        <begin position="98"/>
        <end position="253"/>
    </location>
</feature>
<keyword evidence="3" id="KW-0812">Transmembrane</keyword>
<keyword evidence="3" id="KW-1133">Transmembrane helix</keyword>
<keyword evidence="3" id="KW-0472">Membrane</keyword>
<dbReference type="InterPro" id="IPR004474">
    <property type="entry name" value="LytR_CpsA_psr"/>
</dbReference>
<name>A0ABP5JWG3_9ACTN</name>
<dbReference type="NCBIfam" id="TIGR00350">
    <property type="entry name" value="lytR_cpsA_psr"/>
    <property type="match status" value="1"/>
</dbReference>
<evidence type="ECO:0000256" key="1">
    <source>
        <dbReference type="ARBA" id="ARBA00006068"/>
    </source>
</evidence>
<organism evidence="5 6">
    <name type="scientific">Streptomyces synnematoformans</name>
    <dbReference type="NCBI Taxonomy" id="415721"/>
    <lineage>
        <taxon>Bacteria</taxon>
        <taxon>Bacillati</taxon>
        <taxon>Actinomycetota</taxon>
        <taxon>Actinomycetes</taxon>
        <taxon>Kitasatosporales</taxon>
        <taxon>Streptomycetaceae</taxon>
        <taxon>Streptomyces</taxon>
    </lineage>
</organism>
<feature type="transmembrane region" description="Helical" evidence="3">
    <location>
        <begin position="21"/>
        <end position="45"/>
    </location>
</feature>
<gene>
    <name evidence="5" type="ORF">GCM10009802_24170</name>
</gene>
<reference evidence="6" key="1">
    <citation type="journal article" date="2019" name="Int. J. Syst. Evol. Microbiol.">
        <title>The Global Catalogue of Microorganisms (GCM) 10K type strain sequencing project: providing services to taxonomists for standard genome sequencing and annotation.</title>
        <authorList>
            <consortium name="The Broad Institute Genomics Platform"/>
            <consortium name="The Broad Institute Genome Sequencing Center for Infectious Disease"/>
            <person name="Wu L."/>
            <person name="Ma J."/>
        </authorList>
    </citation>
    <scope>NUCLEOTIDE SEQUENCE [LARGE SCALE GENOMIC DNA]</scope>
    <source>
        <strain evidence="6">JCM 15481</strain>
    </source>
</reference>
<evidence type="ECO:0000256" key="2">
    <source>
        <dbReference type="SAM" id="MobiDB-lite"/>
    </source>
</evidence>
<comment type="similarity">
    <text evidence="1">Belongs to the LytR/CpsA/Psr (LCP) family.</text>
</comment>
<protein>
    <submittedName>
        <fullName evidence="5">LCP family protein</fullName>
    </submittedName>
</protein>
<sequence>MAEPYAAGDPGRRPRSPRRKAVLAAVWVLVGAVMLGGAGLTYLYFRLNGNLTSVDLDAKLGGDRPEDLPGGSTDILVLGSDSRAGENAEYGRDGGGARSDTAMVVHVYEDRKRASVVSIPRDTLVDRPACERDGGGTAPAAERAMFNESYSVGGPACTVKTVEKMTGVRMDHFVEVDFSGFKRLIDQLGGVEITTHQDIDDPDSRLDLKAGTHTLDGEQALGLVRTRKGVGDGSDLGRIELQQVFVKALVQRVGEIDLLTSPAKLIGLADTATKSITTDEDLASVSELRRLAESLGDIGPDDMQMVTLPVTFDAQDRNRVVPLEKESAQVWEALKGDRPIPRSALKDTAGAQAGRDRVVTAPPPAPRELAEIAPGARGGAQAAG</sequence>
<dbReference type="RefSeq" id="WP_344289785.1">
    <property type="nucleotide sequence ID" value="NZ_BAAAPF010000056.1"/>
</dbReference>
<feature type="compositionally biased region" description="Low complexity" evidence="2">
    <location>
        <begin position="373"/>
        <end position="384"/>
    </location>
</feature>
<evidence type="ECO:0000313" key="6">
    <source>
        <dbReference type="Proteomes" id="UP001500443"/>
    </source>
</evidence>
<dbReference type="PANTHER" id="PTHR33392">
    <property type="entry name" value="POLYISOPRENYL-TEICHOIC ACID--PEPTIDOGLYCAN TEICHOIC ACID TRANSFERASE TAGU"/>
    <property type="match status" value="1"/>
</dbReference>
<dbReference type="Gene3D" id="3.40.630.190">
    <property type="entry name" value="LCP protein"/>
    <property type="match status" value="1"/>
</dbReference>
<keyword evidence="6" id="KW-1185">Reference proteome</keyword>
<evidence type="ECO:0000313" key="5">
    <source>
        <dbReference type="EMBL" id="GAA2121041.1"/>
    </source>
</evidence>
<evidence type="ECO:0000259" key="4">
    <source>
        <dbReference type="Pfam" id="PF03816"/>
    </source>
</evidence>
<comment type="caution">
    <text evidence="5">The sequence shown here is derived from an EMBL/GenBank/DDBJ whole genome shotgun (WGS) entry which is preliminary data.</text>
</comment>
<dbReference type="PANTHER" id="PTHR33392:SF6">
    <property type="entry name" value="POLYISOPRENYL-TEICHOIC ACID--PEPTIDOGLYCAN TEICHOIC ACID TRANSFERASE TAGU"/>
    <property type="match status" value="1"/>
</dbReference>
<feature type="region of interest" description="Disordered" evidence="2">
    <location>
        <begin position="341"/>
        <end position="384"/>
    </location>
</feature>
<dbReference type="InterPro" id="IPR050922">
    <property type="entry name" value="LytR/CpsA/Psr_CW_biosynth"/>
</dbReference>
<dbReference type="EMBL" id="BAAAPF010000056">
    <property type="protein sequence ID" value="GAA2121041.1"/>
    <property type="molecule type" value="Genomic_DNA"/>
</dbReference>
<evidence type="ECO:0000256" key="3">
    <source>
        <dbReference type="SAM" id="Phobius"/>
    </source>
</evidence>
<proteinExistence type="inferred from homology"/>
<dbReference type="Proteomes" id="UP001500443">
    <property type="component" value="Unassembled WGS sequence"/>
</dbReference>